<dbReference type="InterPro" id="IPR051465">
    <property type="entry name" value="Cell_Envelope_Struct_Comp"/>
</dbReference>
<feature type="region of interest" description="Disordered" evidence="1">
    <location>
        <begin position="233"/>
        <end position="270"/>
    </location>
</feature>
<dbReference type="InterPro" id="IPR001119">
    <property type="entry name" value="SLH_dom"/>
</dbReference>
<feature type="compositionally biased region" description="Low complexity" evidence="1">
    <location>
        <begin position="240"/>
        <end position="260"/>
    </location>
</feature>
<feature type="domain" description="SLH" evidence="3">
    <location>
        <begin position="173"/>
        <end position="236"/>
    </location>
</feature>
<dbReference type="PROSITE" id="PS51272">
    <property type="entry name" value="SLH"/>
    <property type="match status" value="3"/>
</dbReference>
<sequence>MIRKLFIGMAVTALATGFIVTTTVSAALPTYGEEWQNAEATQLTVSFTDLPSTHWAYSYIAEMVNRKVISGYPDGKFRPNNTITRAEFAKIMITASGITPKKVNYSSFSDIETTNWASPFVESVKDYMTGYRTADGKYIFNPSAPATREDVAVALVKLKGYDASRLPDQSTLEAMFKDYAGISESAKSYVALAVENGLVSGFQDETFRPQATITRAEATVMLWRAYQYGNDNKEIGGGQTTTSPTPSAPATPNSSTPSAPVDQPSASTPSEKFTVETLVGGSGAGDVDGPVRTAKINQVDSMIVDKNNNIYFLDQQKRKVRKFNNSNGTVETFKTIDAQFDWSHTTSDKNMLQYKHEDFTPSLLGYSSINNKVYLLGQSARKYAYDNDFVFDITSNVTMATYHLRDDEDGNVGYSSKSRTMTFINAPDANTIYYGYDGAWKFNPSIFAGGQGNESELVGDYFQGTGIDFFGKSDAIVNDSAVVIFDTGNNTLSKVSLFPRKVETVVTLTGSRYDSITNHNGKFYLTAGATVYELTTDGKLSTFIQGSDLIYNDGKPVQQIEQIAFDSNENVIFYDDNSKSIRRINL</sequence>
<organism evidence="4 5">
    <name type="scientific">Fontibacillus solani</name>
    <dbReference type="NCBI Taxonomy" id="1572857"/>
    <lineage>
        <taxon>Bacteria</taxon>
        <taxon>Bacillati</taxon>
        <taxon>Bacillota</taxon>
        <taxon>Bacilli</taxon>
        <taxon>Bacillales</taxon>
        <taxon>Paenibacillaceae</taxon>
        <taxon>Fontibacillus</taxon>
    </lineage>
</organism>
<dbReference type="Gene3D" id="2.120.10.30">
    <property type="entry name" value="TolB, C-terminal domain"/>
    <property type="match status" value="2"/>
</dbReference>
<keyword evidence="5" id="KW-1185">Reference proteome</keyword>
<feature type="chain" id="PRO_5030507530" description="SLH domain-containing protein" evidence="2">
    <location>
        <begin position="27"/>
        <end position="586"/>
    </location>
</feature>
<keyword evidence="2" id="KW-0732">Signal</keyword>
<reference evidence="4 5" key="1">
    <citation type="submission" date="2020-08" db="EMBL/GenBank/DDBJ databases">
        <title>Genomic Encyclopedia of Type Strains, Phase III (KMG-III): the genomes of soil and plant-associated and newly described type strains.</title>
        <authorList>
            <person name="Whitman W."/>
        </authorList>
    </citation>
    <scope>NUCLEOTIDE SEQUENCE [LARGE SCALE GENOMIC DNA]</scope>
    <source>
        <strain evidence="4 5">CECT 8693</strain>
    </source>
</reference>
<dbReference type="Pfam" id="PF00395">
    <property type="entry name" value="SLH"/>
    <property type="match status" value="2"/>
</dbReference>
<dbReference type="SUPFAM" id="SSF101898">
    <property type="entry name" value="NHL repeat"/>
    <property type="match status" value="1"/>
</dbReference>
<accession>A0A7W3STJ1</accession>
<dbReference type="Proteomes" id="UP000567067">
    <property type="component" value="Unassembled WGS sequence"/>
</dbReference>
<feature type="domain" description="SLH" evidence="3">
    <location>
        <begin position="43"/>
        <end position="106"/>
    </location>
</feature>
<dbReference type="PANTHER" id="PTHR43308">
    <property type="entry name" value="OUTER MEMBRANE PROTEIN ALPHA-RELATED"/>
    <property type="match status" value="1"/>
</dbReference>
<evidence type="ECO:0000256" key="2">
    <source>
        <dbReference type="SAM" id="SignalP"/>
    </source>
</evidence>
<dbReference type="AlphaFoldDB" id="A0A7W3STJ1"/>
<dbReference type="EMBL" id="JACJIP010000014">
    <property type="protein sequence ID" value="MBA9085976.1"/>
    <property type="molecule type" value="Genomic_DNA"/>
</dbReference>
<evidence type="ECO:0000313" key="4">
    <source>
        <dbReference type="EMBL" id="MBA9085976.1"/>
    </source>
</evidence>
<protein>
    <recommendedName>
        <fullName evidence="3">SLH domain-containing protein</fullName>
    </recommendedName>
</protein>
<feature type="signal peptide" evidence="2">
    <location>
        <begin position="1"/>
        <end position="26"/>
    </location>
</feature>
<evidence type="ECO:0000256" key="1">
    <source>
        <dbReference type="SAM" id="MobiDB-lite"/>
    </source>
</evidence>
<evidence type="ECO:0000259" key="3">
    <source>
        <dbReference type="PROSITE" id="PS51272"/>
    </source>
</evidence>
<comment type="caution">
    <text evidence="4">The sequence shown here is derived from an EMBL/GenBank/DDBJ whole genome shotgun (WGS) entry which is preliminary data.</text>
</comment>
<dbReference type="RefSeq" id="WP_182535832.1">
    <property type="nucleotide sequence ID" value="NZ_JACJIP010000014.1"/>
</dbReference>
<proteinExistence type="predicted"/>
<gene>
    <name evidence="4" type="ORF">FHR92_002448</name>
</gene>
<evidence type="ECO:0000313" key="5">
    <source>
        <dbReference type="Proteomes" id="UP000567067"/>
    </source>
</evidence>
<name>A0A7W3STJ1_9BACL</name>
<dbReference type="InterPro" id="IPR011042">
    <property type="entry name" value="6-blade_b-propeller_TolB-like"/>
</dbReference>
<feature type="domain" description="SLH" evidence="3">
    <location>
        <begin position="107"/>
        <end position="169"/>
    </location>
</feature>